<protein>
    <submittedName>
        <fullName evidence="1">YbjN domain-containing protein</fullName>
    </submittedName>
</protein>
<dbReference type="AlphaFoldDB" id="A0A6I5WSH9"/>
<reference evidence="1 2" key="1">
    <citation type="submission" date="2019-06" db="EMBL/GenBank/DDBJ databases">
        <title>Complete genome sequence of Haemophilus parasuis HPS412.</title>
        <authorList>
            <person name="Yang S."/>
            <person name="Huang C."/>
        </authorList>
    </citation>
    <scope>NUCLEOTIDE SEQUENCE [LARGE SCALE GENOMIC DNA]</scope>
    <source>
        <strain evidence="1 2">HPS412</strain>
    </source>
</reference>
<accession>A0A6I5WSH9</accession>
<gene>
    <name evidence="1" type="ORF">FLK62_00655</name>
</gene>
<evidence type="ECO:0000313" key="2">
    <source>
        <dbReference type="Proteomes" id="UP000509790"/>
    </source>
</evidence>
<sequence length="168" mass="19369">MVGVFMKIYKYLKTPAYFLSMFFAMLITTTLVSTTAYAETKMVEVYTKFSDQQLIDIVKKKYPKVELIEKGRIRITSDSGIKLVIYNQRDDGSLTFRMYFDGDNTSLKSVNKWNATKRFLTAYIDKDGDLALKDDLDVEEGISEAYLLDTLTRIFVGAYLFASEMKKE</sequence>
<evidence type="ECO:0000313" key="1">
    <source>
        <dbReference type="EMBL" id="QKY71927.1"/>
    </source>
</evidence>
<dbReference type="Pfam" id="PF10722">
    <property type="entry name" value="YbjN"/>
    <property type="match status" value="1"/>
</dbReference>
<dbReference type="InterPro" id="IPR019660">
    <property type="entry name" value="Put_sensory_transdc_reg_YbjN"/>
</dbReference>
<dbReference type="Proteomes" id="UP000509790">
    <property type="component" value="Chromosome"/>
</dbReference>
<proteinExistence type="predicted"/>
<dbReference type="EMBL" id="CP041334">
    <property type="protein sequence ID" value="QKY71927.1"/>
    <property type="molecule type" value="Genomic_DNA"/>
</dbReference>
<name>A0A6I5WSH9_GLAPU</name>
<organism evidence="1 2">
    <name type="scientific">Glaesserella parasuis</name>
    <name type="common">Haemophilus parasuis</name>
    <dbReference type="NCBI Taxonomy" id="738"/>
    <lineage>
        <taxon>Bacteria</taxon>
        <taxon>Pseudomonadati</taxon>
        <taxon>Pseudomonadota</taxon>
        <taxon>Gammaproteobacteria</taxon>
        <taxon>Pasteurellales</taxon>
        <taxon>Pasteurellaceae</taxon>
        <taxon>Glaesserella</taxon>
    </lineage>
</organism>